<dbReference type="Proteomes" id="UP001221142">
    <property type="component" value="Unassembled WGS sequence"/>
</dbReference>
<sequence length="138" mass="16018">MPYEDYWDLRQASTIQQIYLLALWRAEFMSVYAEFGDSFDDGTKWIRGSSGRLCIDLERSDIRAPHSSFRHLDFSLAGHVDCNDSTWETKALGAMSISDFHHISIQALSKVHNFWIDPVFRKRITVITSKLHFFRTAA</sequence>
<evidence type="ECO:0000313" key="2">
    <source>
        <dbReference type="Proteomes" id="UP001221142"/>
    </source>
</evidence>
<proteinExistence type="predicted"/>
<keyword evidence="2" id="KW-1185">Reference proteome</keyword>
<dbReference type="EMBL" id="JARKIF010000006">
    <property type="protein sequence ID" value="KAJ7636312.1"/>
    <property type="molecule type" value="Genomic_DNA"/>
</dbReference>
<evidence type="ECO:0000313" key="1">
    <source>
        <dbReference type="EMBL" id="KAJ7636312.1"/>
    </source>
</evidence>
<accession>A0AAD7C160</accession>
<dbReference type="AlphaFoldDB" id="A0AAD7C160"/>
<protein>
    <submittedName>
        <fullName evidence="1">Uncharacterized protein</fullName>
    </submittedName>
</protein>
<reference evidence="1" key="1">
    <citation type="submission" date="2023-03" db="EMBL/GenBank/DDBJ databases">
        <title>Massive genome expansion in bonnet fungi (Mycena s.s.) driven by repeated elements and novel gene families across ecological guilds.</title>
        <authorList>
            <consortium name="Lawrence Berkeley National Laboratory"/>
            <person name="Harder C.B."/>
            <person name="Miyauchi S."/>
            <person name="Viragh M."/>
            <person name="Kuo A."/>
            <person name="Thoen E."/>
            <person name="Andreopoulos B."/>
            <person name="Lu D."/>
            <person name="Skrede I."/>
            <person name="Drula E."/>
            <person name="Henrissat B."/>
            <person name="Morin E."/>
            <person name="Kohler A."/>
            <person name="Barry K."/>
            <person name="LaButti K."/>
            <person name="Morin E."/>
            <person name="Salamov A."/>
            <person name="Lipzen A."/>
            <person name="Mereny Z."/>
            <person name="Hegedus B."/>
            <person name="Baldrian P."/>
            <person name="Stursova M."/>
            <person name="Weitz H."/>
            <person name="Taylor A."/>
            <person name="Grigoriev I.V."/>
            <person name="Nagy L.G."/>
            <person name="Martin F."/>
            <person name="Kauserud H."/>
        </authorList>
    </citation>
    <scope>NUCLEOTIDE SEQUENCE</scope>
    <source>
        <strain evidence="1">9284</strain>
    </source>
</reference>
<gene>
    <name evidence="1" type="ORF">FB45DRAFT_1024432</name>
</gene>
<name>A0AAD7C160_9AGAR</name>
<organism evidence="1 2">
    <name type="scientific">Roridomyces roridus</name>
    <dbReference type="NCBI Taxonomy" id="1738132"/>
    <lineage>
        <taxon>Eukaryota</taxon>
        <taxon>Fungi</taxon>
        <taxon>Dikarya</taxon>
        <taxon>Basidiomycota</taxon>
        <taxon>Agaricomycotina</taxon>
        <taxon>Agaricomycetes</taxon>
        <taxon>Agaricomycetidae</taxon>
        <taxon>Agaricales</taxon>
        <taxon>Marasmiineae</taxon>
        <taxon>Mycenaceae</taxon>
        <taxon>Roridomyces</taxon>
    </lineage>
</organism>
<comment type="caution">
    <text evidence="1">The sequence shown here is derived from an EMBL/GenBank/DDBJ whole genome shotgun (WGS) entry which is preliminary data.</text>
</comment>